<dbReference type="STRING" id="553467.SAMN04488063_0390"/>
<dbReference type="InterPro" id="IPR043852">
    <property type="entry name" value="DUF5814"/>
</dbReference>
<evidence type="ECO:0000313" key="2">
    <source>
        <dbReference type="Proteomes" id="UP000198876"/>
    </source>
</evidence>
<name>A0A1I2LPW5_9EURY</name>
<gene>
    <name evidence="1" type="ORF">SAMN04488063_0390</name>
</gene>
<dbReference type="Pfam" id="PF19131">
    <property type="entry name" value="DUF5814"/>
    <property type="match status" value="1"/>
</dbReference>
<evidence type="ECO:0000313" key="1">
    <source>
        <dbReference type="EMBL" id="SFF81305.1"/>
    </source>
</evidence>
<protein>
    <recommendedName>
        <fullName evidence="3">Helicase</fullName>
    </recommendedName>
</protein>
<dbReference type="Proteomes" id="UP000198876">
    <property type="component" value="Unassembled WGS sequence"/>
</dbReference>
<dbReference type="AlphaFoldDB" id="A0A1I2LPW5"/>
<evidence type="ECO:0008006" key="3">
    <source>
        <dbReference type="Google" id="ProtNLM"/>
    </source>
</evidence>
<proteinExistence type="predicted"/>
<organism evidence="1 2">
    <name type="scientific">Halopelagius inordinatus</name>
    <dbReference type="NCBI Taxonomy" id="553467"/>
    <lineage>
        <taxon>Archaea</taxon>
        <taxon>Methanobacteriati</taxon>
        <taxon>Methanobacteriota</taxon>
        <taxon>Stenosarchaea group</taxon>
        <taxon>Halobacteria</taxon>
        <taxon>Halobacteriales</taxon>
        <taxon>Haloferacaceae</taxon>
    </lineage>
</organism>
<reference evidence="2" key="1">
    <citation type="submission" date="2016-10" db="EMBL/GenBank/DDBJ databases">
        <authorList>
            <person name="Varghese N."/>
            <person name="Submissions S."/>
        </authorList>
    </citation>
    <scope>NUCLEOTIDE SEQUENCE [LARGE SCALE GENOMIC DNA]</scope>
    <source>
        <strain evidence="2">CGMCC 1.7739</strain>
    </source>
</reference>
<keyword evidence="2" id="KW-1185">Reference proteome</keyword>
<accession>A0A1I2LPW5</accession>
<sequence length="158" mass="17623">MPYVSVTVAITDKIYLKNHRQISSQLDVNIPKGAFKGATMDVLYSGDGLSKLDGATRDRLLDFAEDFLDPKNPDDLYTGYPERQFVRYLLELRAEGLPPDAIVDVMSDDYMLYAYPGDVLSFLDNAVRTLEAVETLAGVEGNEKMERKAHRAKQALSG</sequence>
<dbReference type="EMBL" id="FOOQ01000001">
    <property type="protein sequence ID" value="SFF81305.1"/>
    <property type="molecule type" value="Genomic_DNA"/>
</dbReference>